<dbReference type="AlphaFoldDB" id="A0A2S8B2X0"/>
<keyword evidence="4" id="KW-0410">Iron transport</keyword>
<dbReference type="InterPro" id="IPR037066">
    <property type="entry name" value="Plug_dom_sf"/>
</dbReference>
<evidence type="ECO:0000256" key="3">
    <source>
        <dbReference type="ARBA" id="ARBA00022452"/>
    </source>
</evidence>
<proteinExistence type="inferred from homology"/>
<dbReference type="Gene3D" id="2.170.130.10">
    <property type="entry name" value="TonB-dependent receptor, plug domain"/>
    <property type="match status" value="1"/>
</dbReference>
<dbReference type="Proteomes" id="UP000238954">
    <property type="component" value="Chromosome"/>
</dbReference>
<evidence type="ECO:0000256" key="9">
    <source>
        <dbReference type="ARBA" id="ARBA00023237"/>
    </source>
</evidence>
<dbReference type="PANTHER" id="PTHR47234">
    <property type="match status" value="1"/>
</dbReference>
<dbReference type="InterPro" id="IPR039426">
    <property type="entry name" value="TonB-dep_rcpt-like"/>
</dbReference>
<evidence type="ECO:0000256" key="11">
    <source>
        <dbReference type="RuleBase" id="RU003357"/>
    </source>
</evidence>
<keyword evidence="4" id="KW-0406">Ion transport</keyword>
<keyword evidence="14" id="KW-1185">Reference proteome</keyword>
<dbReference type="Pfam" id="PF00593">
    <property type="entry name" value="TonB_dep_Rec_b-barrel"/>
    <property type="match status" value="1"/>
</dbReference>
<dbReference type="Gene3D" id="3.55.50.30">
    <property type="match status" value="1"/>
</dbReference>
<dbReference type="Pfam" id="PF07715">
    <property type="entry name" value="Plug"/>
    <property type="match status" value="1"/>
</dbReference>
<dbReference type="InterPro" id="IPR036942">
    <property type="entry name" value="Beta-barrel_TonB_sf"/>
</dbReference>
<dbReference type="GO" id="GO:0009279">
    <property type="term" value="C:cell outer membrane"/>
    <property type="evidence" value="ECO:0007669"/>
    <property type="project" value="UniProtKB-SubCell"/>
</dbReference>
<comment type="caution">
    <text evidence="13">The sequence shown here is derived from an EMBL/GenBank/DDBJ whole genome shotgun (WGS) entry which is preliminary data.</text>
</comment>
<dbReference type="InterPro" id="IPR012910">
    <property type="entry name" value="Plug_dom"/>
</dbReference>
<comment type="subcellular location">
    <subcellularLocation>
        <location evidence="1 10">Cell outer membrane</location>
        <topology evidence="1 10">Multi-pass membrane protein</topology>
    </subcellularLocation>
</comment>
<evidence type="ECO:0000256" key="8">
    <source>
        <dbReference type="ARBA" id="ARBA00023136"/>
    </source>
</evidence>
<keyword evidence="8 10" id="KW-0472">Membrane</keyword>
<keyword evidence="5 10" id="KW-0812">Transmembrane</keyword>
<evidence type="ECO:0000256" key="6">
    <source>
        <dbReference type="ARBA" id="ARBA00023004"/>
    </source>
</evidence>
<evidence type="ECO:0000256" key="1">
    <source>
        <dbReference type="ARBA" id="ARBA00004571"/>
    </source>
</evidence>
<dbReference type="PROSITE" id="PS52016">
    <property type="entry name" value="TONB_DEPENDENT_REC_3"/>
    <property type="match status" value="1"/>
</dbReference>
<feature type="domain" description="Secretin/TonB short N-terminal" evidence="12">
    <location>
        <begin position="61"/>
        <end position="111"/>
    </location>
</feature>
<dbReference type="SUPFAM" id="SSF56935">
    <property type="entry name" value="Porins"/>
    <property type="match status" value="1"/>
</dbReference>
<dbReference type="InterPro" id="IPR011662">
    <property type="entry name" value="Secretin/TonB_short_N"/>
</dbReference>
<keyword evidence="3 10" id="KW-1134">Transmembrane beta strand</keyword>
<dbReference type="SMART" id="SM00965">
    <property type="entry name" value="STN"/>
    <property type="match status" value="1"/>
</dbReference>
<dbReference type="PANTHER" id="PTHR47234:SF1">
    <property type="entry name" value="TONB-DEPENDENT RECEPTOR"/>
    <property type="match status" value="1"/>
</dbReference>
<comment type="similarity">
    <text evidence="10 11">Belongs to the TonB-dependent receptor family.</text>
</comment>
<keyword evidence="6" id="KW-0408">Iron</keyword>
<evidence type="ECO:0000259" key="12">
    <source>
        <dbReference type="SMART" id="SM00965"/>
    </source>
</evidence>
<dbReference type="Gene3D" id="2.40.170.20">
    <property type="entry name" value="TonB-dependent receptor, beta-barrel domain"/>
    <property type="match status" value="1"/>
</dbReference>
<dbReference type="InterPro" id="IPR000531">
    <property type="entry name" value="Beta-barrel_TonB"/>
</dbReference>
<organism evidence="13 14">
    <name type="scientific">Sphingopyxis lindanitolerans</name>
    <dbReference type="NCBI Taxonomy" id="2054227"/>
    <lineage>
        <taxon>Bacteria</taxon>
        <taxon>Pseudomonadati</taxon>
        <taxon>Pseudomonadota</taxon>
        <taxon>Alphaproteobacteria</taxon>
        <taxon>Sphingomonadales</taxon>
        <taxon>Sphingomonadaceae</taxon>
        <taxon>Sphingopyxis</taxon>
    </lineage>
</organism>
<evidence type="ECO:0000313" key="13">
    <source>
        <dbReference type="EMBL" id="PQM26676.1"/>
    </source>
</evidence>
<evidence type="ECO:0000256" key="7">
    <source>
        <dbReference type="ARBA" id="ARBA00023077"/>
    </source>
</evidence>
<sequence>MTAAWEGHMHKRVFAALLTTGCAATALHAPAACAQESVRDYAIAAQPLAAALRQYSDVSGQEVIADAEIVDGHRSTPVRGRLSADAALARLIAETGLSFSIVDGARVIRPAGGQAANLAEPAGEAIIVTGTRIRGTGPIGSPLTTIDRDALDQSGRGTIADFVQTIPQNFSGGPTEANFGMSARGNSLSNIGFGSAINLRGLGPGATLTLFDGVRPALGGASAAFADLSLIPTAAVERIEILTDGASAIYGSDAVAGVVNIRLRNRFEGAETRLRVATADGDYGEVQIGQVFGTHWNGGHLVVAGEFYRRGNLPSNQRAFATEDLRRFGGPDLRSNYNSPGTIVAANGQRFQIPSGQDGRNLTATDLIPSADFNRGDGRRITDLLPKQKSESLYASAEQDVGENLGFFVRLLYANRRFDIRRRLNGTIPLTVTSANPYYVDPIGTGQPITVYYDPAADFGPEGTRGRVKALNASFGGRIALGPWDVELSGGFGEQREHYDGVNLIHFLRLPRAASAPDIDQALNPFGDGAVNDPALIDRLRGSLAVDTRFRVWSGAVRADGPLFRLPAGEAKLALGAEYRRDRLTYVQVSDLASESPRTDGIPGLPDKRIVRAVYAELALPVFDAGENFPGSLTLSAAGRYEDYSDVGDTANPKAGVRWTPLPGLALRASYGRSFRAPFFDELVGTANARYQTLRVADPQAPSGQSVVLALFGFRPDLGPEKAESWTAGVDFEPGFLPGAKLALTYFDVDYRGRITSGSAEFRNFLVRRDVFAPLIEENPDSATIAAYFAGPNFSNAIGAAPGDVRAILDVRTRNLASSRVRGIDFDLTYNRPVGGGTINLSLGGSRLFEIDNRLVATAARNNVVGTLGNPVKLRLRGRAEFTLGAFDAGIGVHHVDGYRNLTVTPTEQVKSWTTVDLQLGTTIAGPPSDSGAGSLRLALSVNNLFDRAPPYAQVRAIGSAIAYDAEQASAVGRTIALQAVIAW</sequence>
<evidence type="ECO:0000313" key="14">
    <source>
        <dbReference type="Proteomes" id="UP000238954"/>
    </source>
</evidence>
<protein>
    <submittedName>
        <fullName evidence="13">TonB-dependent receptor</fullName>
    </submittedName>
</protein>
<reference evidence="14" key="1">
    <citation type="submission" date="2017-11" db="EMBL/GenBank/DDBJ databases">
        <title>The complete genome sequence of Sphingopyxis pomeranensis sp. nov. strain WS5A3p.</title>
        <authorList>
            <person name="Kaminski M.A."/>
        </authorList>
    </citation>
    <scope>NUCLEOTIDE SEQUENCE [LARGE SCALE GENOMIC DNA]</scope>
    <source>
        <strain evidence="14">WS5A3p</strain>
    </source>
</reference>
<accession>A0A2S8B2X0</accession>
<dbReference type="Pfam" id="PF07660">
    <property type="entry name" value="STN"/>
    <property type="match status" value="1"/>
</dbReference>
<keyword evidence="9 10" id="KW-0998">Cell outer membrane</keyword>
<keyword evidence="7 11" id="KW-0798">TonB box</keyword>
<evidence type="ECO:0000256" key="10">
    <source>
        <dbReference type="PROSITE-ProRule" id="PRU01360"/>
    </source>
</evidence>
<evidence type="ECO:0000256" key="4">
    <source>
        <dbReference type="ARBA" id="ARBA00022496"/>
    </source>
</evidence>
<dbReference type="GO" id="GO:0006826">
    <property type="term" value="P:iron ion transport"/>
    <property type="evidence" value="ECO:0007669"/>
    <property type="project" value="UniProtKB-KW"/>
</dbReference>
<gene>
    <name evidence="13" type="ORF">CVO77_16865</name>
</gene>
<name>A0A2S8B2X0_9SPHN</name>
<dbReference type="EMBL" id="PHFW01000003">
    <property type="protein sequence ID" value="PQM26676.1"/>
    <property type="molecule type" value="Genomic_DNA"/>
</dbReference>
<evidence type="ECO:0000256" key="2">
    <source>
        <dbReference type="ARBA" id="ARBA00022448"/>
    </source>
</evidence>
<keyword evidence="13" id="KW-0675">Receptor</keyword>
<evidence type="ECO:0000256" key="5">
    <source>
        <dbReference type="ARBA" id="ARBA00022692"/>
    </source>
</evidence>
<keyword evidence="2 10" id="KW-0813">Transport</keyword>